<proteinExistence type="predicted"/>
<dbReference type="AlphaFoldDB" id="A0A6I4M9H3"/>
<evidence type="ECO:0000313" key="6">
    <source>
        <dbReference type="EMBL" id="MWA03066.1"/>
    </source>
</evidence>
<dbReference type="SUPFAM" id="SSF46689">
    <property type="entry name" value="Homeodomain-like"/>
    <property type="match status" value="1"/>
</dbReference>
<dbReference type="PANTHER" id="PTHR30055:SF234">
    <property type="entry name" value="HTH-TYPE TRANSCRIPTIONAL REGULATOR BETI"/>
    <property type="match status" value="1"/>
</dbReference>
<dbReference type="InterPro" id="IPR001647">
    <property type="entry name" value="HTH_TetR"/>
</dbReference>
<protein>
    <submittedName>
        <fullName evidence="5">TetR family transcriptional regulator</fullName>
    </submittedName>
</protein>
<accession>A0A6I4M9H3</accession>
<dbReference type="InterPro" id="IPR036271">
    <property type="entry name" value="Tet_transcr_reg_TetR-rel_C_sf"/>
</dbReference>
<keyword evidence="3" id="KW-0804">Transcription</keyword>
<evidence type="ECO:0000256" key="1">
    <source>
        <dbReference type="ARBA" id="ARBA00023015"/>
    </source>
</evidence>
<dbReference type="GO" id="GO:0000976">
    <property type="term" value="F:transcription cis-regulatory region binding"/>
    <property type="evidence" value="ECO:0007669"/>
    <property type="project" value="TreeGrafter"/>
</dbReference>
<dbReference type="RefSeq" id="WP_151594822.1">
    <property type="nucleotide sequence ID" value="NZ_WBMS02000013.1"/>
</dbReference>
<comment type="caution">
    <text evidence="5">The sequence shown here is derived from an EMBL/GenBank/DDBJ whole genome shotgun (WGS) entry which is preliminary data.</text>
</comment>
<reference evidence="5 7" key="1">
    <citation type="submission" date="2019-12" db="EMBL/GenBank/DDBJ databases">
        <title>Actinomadura physcomitrii sp. nov., a novel actinomycete isolated from moss [Physcomitrium sphaericum (Ludw) Fuernr].</title>
        <authorList>
            <person name="Zhuang X."/>
        </authorList>
    </citation>
    <scope>NUCLEOTIDE SEQUENCE [LARGE SCALE GENOMIC DNA]</scope>
    <source>
        <strain evidence="5 7">LD22</strain>
    </source>
</reference>
<dbReference type="InterPro" id="IPR050109">
    <property type="entry name" value="HTH-type_TetR-like_transc_reg"/>
</dbReference>
<feature type="domain" description="HTH tetR-type" evidence="4">
    <location>
        <begin position="13"/>
        <end position="58"/>
    </location>
</feature>
<keyword evidence="7" id="KW-1185">Reference proteome</keyword>
<evidence type="ECO:0000256" key="3">
    <source>
        <dbReference type="ARBA" id="ARBA00023163"/>
    </source>
</evidence>
<evidence type="ECO:0000256" key="2">
    <source>
        <dbReference type="ARBA" id="ARBA00023125"/>
    </source>
</evidence>
<keyword evidence="1" id="KW-0805">Transcription regulation</keyword>
<dbReference type="EMBL" id="WBMS02000013">
    <property type="protein sequence ID" value="MWA02362.1"/>
    <property type="molecule type" value="Genomic_DNA"/>
</dbReference>
<keyword evidence="2" id="KW-0238">DNA-binding</keyword>
<evidence type="ECO:0000313" key="5">
    <source>
        <dbReference type="EMBL" id="MWA02362.1"/>
    </source>
</evidence>
<dbReference type="InterPro" id="IPR009057">
    <property type="entry name" value="Homeodomain-like_sf"/>
</dbReference>
<organism evidence="5 7">
    <name type="scientific">Actinomadura physcomitrii</name>
    <dbReference type="NCBI Taxonomy" id="2650748"/>
    <lineage>
        <taxon>Bacteria</taxon>
        <taxon>Bacillati</taxon>
        <taxon>Actinomycetota</taxon>
        <taxon>Actinomycetes</taxon>
        <taxon>Streptosporangiales</taxon>
        <taxon>Thermomonosporaceae</taxon>
        <taxon>Actinomadura</taxon>
    </lineage>
</organism>
<evidence type="ECO:0000313" key="7">
    <source>
        <dbReference type="Proteomes" id="UP000462055"/>
    </source>
</evidence>
<dbReference type="Gene3D" id="1.10.357.10">
    <property type="entry name" value="Tetracycline Repressor, domain 2"/>
    <property type="match status" value="1"/>
</dbReference>
<dbReference type="Proteomes" id="UP000462055">
    <property type="component" value="Unassembled WGS sequence"/>
</dbReference>
<evidence type="ECO:0000259" key="4">
    <source>
        <dbReference type="Pfam" id="PF00440"/>
    </source>
</evidence>
<gene>
    <name evidence="5" type="ORF">F8568_018700</name>
    <name evidence="6" type="ORF">F8568_022350</name>
</gene>
<dbReference type="SUPFAM" id="SSF48498">
    <property type="entry name" value="Tetracyclin repressor-like, C-terminal domain"/>
    <property type="match status" value="1"/>
</dbReference>
<dbReference type="EMBL" id="WBMS02000017">
    <property type="protein sequence ID" value="MWA03066.1"/>
    <property type="molecule type" value="Genomic_DNA"/>
</dbReference>
<sequence>MRARTAGGQETDILRQGLAAFAELGYDATSTRLLAKRLDVSHNFINDRYGSKAEFWEAAGGYALERMRERLTDVLDTDFDDDAKRLTALVRRFYREIALDPGLNRVLVLENTQNSPRANYLQEQYAAPMYTALAPCLNNLMTAGRIPRAPKRLYFLAVMGPISALMNQ</sequence>
<dbReference type="Pfam" id="PF00440">
    <property type="entry name" value="TetR_N"/>
    <property type="match status" value="1"/>
</dbReference>
<dbReference type="PANTHER" id="PTHR30055">
    <property type="entry name" value="HTH-TYPE TRANSCRIPTIONAL REGULATOR RUTR"/>
    <property type="match status" value="1"/>
</dbReference>
<dbReference type="GO" id="GO:0003700">
    <property type="term" value="F:DNA-binding transcription factor activity"/>
    <property type="evidence" value="ECO:0007669"/>
    <property type="project" value="TreeGrafter"/>
</dbReference>
<name>A0A6I4M9H3_9ACTN</name>